<sequence>MSKRTRWTSIGGDPIKSSSSAVPSKLRLRISRHHSLELKYLREIGSQFVSVKQIVGIPKGTEGNTPFCKGHGGLDTAGGGFSPSFASPTTSESNNFSVSGCQMNSIEIVHNSHHLESYLSDIGIIQHLHHSDSDRTDIFSANTSTSSSIAGIGEGESQKDNKRGKIQEKKRKGQLTNLVLDGYCRKSQPTWTEQMDIAGESVMNDFGMVHNLHNSESDLTDIFSANTSTTSSPIVGEFSLDHFELDPNFPFNNPIFFS</sequence>
<accession>A0AAE1VK08</accession>
<evidence type="ECO:0000313" key="2">
    <source>
        <dbReference type="EMBL" id="KAK4363819.1"/>
    </source>
</evidence>
<feature type="region of interest" description="Disordered" evidence="1">
    <location>
        <begin position="1"/>
        <end position="20"/>
    </location>
</feature>
<keyword evidence="3" id="KW-1185">Reference proteome</keyword>
<evidence type="ECO:0000313" key="3">
    <source>
        <dbReference type="Proteomes" id="UP001291623"/>
    </source>
</evidence>
<feature type="compositionally biased region" description="Basic and acidic residues" evidence="1">
    <location>
        <begin position="156"/>
        <end position="167"/>
    </location>
</feature>
<name>A0AAE1VK08_9SOLA</name>
<proteinExistence type="predicted"/>
<gene>
    <name evidence="2" type="ORF">RND71_019060</name>
</gene>
<comment type="caution">
    <text evidence="2">The sequence shown here is derived from an EMBL/GenBank/DDBJ whole genome shotgun (WGS) entry which is preliminary data.</text>
</comment>
<dbReference type="EMBL" id="JAVYJV010000009">
    <property type="protein sequence ID" value="KAK4363819.1"/>
    <property type="molecule type" value="Genomic_DNA"/>
</dbReference>
<organism evidence="2 3">
    <name type="scientific">Anisodus tanguticus</name>
    <dbReference type="NCBI Taxonomy" id="243964"/>
    <lineage>
        <taxon>Eukaryota</taxon>
        <taxon>Viridiplantae</taxon>
        <taxon>Streptophyta</taxon>
        <taxon>Embryophyta</taxon>
        <taxon>Tracheophyta</taxon>
        <taxon>Spermatophyta</taxon>
        <taxon>Magnoliopsida</taxon>
        <taxon>eudicotyledons</taxon>
        <taxon>Gunneridae</taxon>
        <taxon>Pentapetalae</taxon>
        <taxon>asterids</taxon>
        <taxon>lamiids</taxon>
        <taxon>Solanales</taxon>
        <taxon>Solanaceae</taxon>
        <taxon>Solanoideae</taxon>
        <taxon>Hyoscyameae</taxon>
        <taxon>Anisodus</taxon>
    </lineage>
</organism>
<evidence type="ECO:0000256" key="1">
    <source>
        <dbReference type="SAM" id="MobiDB-lite"/>
    </source>
</evidence>
<protein>
    <submittedName>
        <fullName evidence="2">Uncharacterized protein</fullName>
    </submittedName>
</protein>
<feature type="region of interest" description="Disordered" evidence="1">
    <location>
        <begin position="144"/>
        <end position="168"/>
    </location>
</feature>
<dbReference type="Proteomes" id="UP001291623">
    <property type="component" value="Unassembled WGS sequence"/>
</dbReference>
<dbReference type="AlphaFoldDB" id="A0AAE1VK08"/>
<reference evidence="2" key="1">
    <citation type="submission" date="2023-12" db="EMBL/GenBank/DDBJ databases">
        <title>Genome assembly of Anisodus tanguticus.</title>
        <authorList>
            <person name="Wang Y.-J."/>
        </authorList>
    </citation>
    <scope>NUCLEOTIDE SEQUENCE</scope>
    <source>
        <strain evidence="2">KB-2021</strain>
        <tissue evidence="2">Leaf</tissue>
    </source>
</reference>